<dbReference type="Proteomes" id="UP000677244">
    <property type="component" value="Unassembled WGS sequence"/>
</dbReference>
<evidence type="ECO:0000256" key="1">
    <source>
        <dbReference type="SAM" id="SignalP"/>
    </source>
</evidence>
<gene>
    <name evidence="2" type="ORF">J7I42_04010</name>
</gene>
<protein>
    <recommendedName>
        <fullName evidence="4">Outer membrane protein beta-barrel domain-containing protein</fullName>
    </recommendedName>
</protein>
<proteinExistence type="predicted"/>
<keyword evidence="1" id="KW-0732">Signal</keyword>
<keyword evidence="3" id="KW-1185">Reference proteome</keyword>
<dbReference type="RefSeq" id="WP_209137484.1">
    <property type="nucleotide sequence ID" value="NZ_JAGHKO010000001.1"/>
</dbReference>
<dbReference type="InterPro" id="IPR011250">
    <property type="entry name" value="OMP/PagP_B-barrel"/>
</dbReference>
<accession>A0ABS3YNF6</accession>
<sequence length="424" mass="48310">MKRIALICLLGLCLQVTAQKNYQRGQVVVTNGDTLKGWIDYRNWNVNPTSIRFKLDSLADNARQFTTTDISFFQVAGDKYLKAIITKDMLPVDINHLVPDSTVNQQTDTAFLRVLVEGPVLNLYEVYDFKPHYYIQDSTKSYRELTYKCTLDEVTNRMKISNYFRGDLIAYLILRPQYDKKLARRIENISYTNKEIGKVVATMNGLTGQSVPYVSNDSKKSISFYAGAGAIYSTMTFSGDANLIGDNVYLKGIDFGWKTGPAILAGLELSSERNFKELSFRLEVAYSSIGYKANNLVIRSNSSFDTVNYEIKQRNITPSVTGLYHIIRKEKFRYYIGAQFAVNLSSYPANAYTAKHPWSANPTHSNDFISFNKTWPVINIKTGAIINQRWDIGITGSVWCSNVNTPVMHNKVKQYVLWLVYHFK</sequence>
<evidence type="ECO:0000313" key="3">
    <source>
        <dbReference type="Proteomes" id="UP000677244"/>
    </source>
</evidence>
<feature type="chain" id="PRO_5046465059" description="Outer membrane protein beta-barrel domain-containing protein" evidence="1">
    <location>
        <begin position="19"/>
        <end position="424"/>
    </location>
</feature>
<feature type="signal peptide" evidence="1">
    <location>
        <begin position="1"/>
        <end position="18"/>
    </location>
</feature>
<name>A0ABS3YNF6_9BACT</name>
<comment type="caution">
    <text evidence="2">The sequence shown here is derived from an EMBL/GenBank/DDBJ whole genome shotgun (WGS) entry which is preliminary data.</text>
</comment>
<organism evidence="2 3">
    <name type="scientific">Niastella soli</name>
    <dbReference type="NCBI Taxonomy" id="2821487"/>
    <lineage>
        <taxon>Bacteria</taxon>
        <taxon>Pseudomonadati</taxon>
        <taxon>Bacteroidota</taxon>
        <taxon>Chitinophagia</taxon>
        <taxon>Chitinophagales</taxon>
        <taxon>Chitinophagaceae</taxon>
        <taxon>Niastella</taxon>
    </lineage>
</organism>
<evidence type="ECO:0000313" key="2">
    <source>
        <dbReference type="EMBL" id="MBO9199418.1"/>
    </source>
</evidence>
<dbReference type="SUPFAM" id="SSF56925">
    <property type="entry name" value="OMPA-like"/>
    <property type="match status" value="1"/>
</dbReference>
<evidence type="ECO:0008006" key="4">
    <source>
        <dbReference type="Google" id="ProtNLM"/>
    </source>
</evidence>
<dbReference type="EMBL" id="JAGHKO010000001">
    <property type="protein sequence ID" value="MBO9199418.1"/>
    <property type="molecule type" value="Genomic_DNA"/>
</dbReference>
<reference evidence="2 3" key="1">
    <citation type="submission" date="2021-03" db="EMBL/GenBank/DDBJ databases">
        <title>Assistant Professor.</title>
        <authorList>
            <person name="Huq M.A."/>
        </authorList>
    </citation>
    <scope>NUCLEOTIDE SEQUENCE [LARGE SCALE GENOMIC DNA]</scope>
    <source>
        <strain evidence="2 3">MAH-29</strain>
    </source>
</reference>